<comment type="caution">
    <text evidence="2">The sequence shown here is derived from an EMBL/GenBank/DDBJ whole genome shotgun (WGS) entry which is preliminary data.</text>
</comment>
<dbReference type="Proteomes" id="UP000237865">
    <property type="component" value="Unassembled WGS sequence"/>
</dbReference>
<name>A0A2S5RDF0_9MOLU</name>
<feature type="signal peptide" evidence="1">
    <location>
        <begin position="1"/>
        <end position="23"/>
    </location>
</feature>
<dbReference type="NCBIfam" id="NF045726">
    <property type="entry name" value="XXplasma_LP"/>
    <property type="match status" value="1"/>
</dbReference>
<dbReference type="RefSeq" id="WP_028126709.1">
    <property type="nucleotide sequence ID" value="NZ_PHNE01000004.1"/>
</dbReference>
<keyword evidence="3" id="KW-1185">Reference proteome</keyword>
<protein>
    <recommendedName>
        <fullName evidence="4">Lipoprotein</fullName>
    </recommendedName>
</protein>
<keyword evidence="1" id="KW-0732">Signal</keyword>
<evidence type="ECO:0000256" key="1">
    <source>
        <dbReference type="SAM" id="SignalP"/>
    </source>
</evidence>
<dbReference type="PROSITE" id="PS51257">
    <property type="entry name" value="PROKAR_LIPOPROTEIN"/>
    <property type="match status" value="1"/>
</dbReference>
<proteinExistence type="predicted"/>
<dbReference type="STRING" id="1399797.GCA_000518285_01166"/>
<dbReference type="InterPro" id="IPR054816">
    <property type="entry name" value="Lipoprotein_mollicutes-type_CS"/>
</dbReference>
<sequence>MKKILSLLGAIGMIATTATTVVACAKGDTNANKDWVVWQYIQQTINQDLSKYAYGTITVEEVVESGKTGLVDEKINVLLNSGDPGEPKTNFIHFYAKQAGTINIKLVGQPKEQTTSQNTSQEPLPEKKTIETFTIVVKEATKTFKDFMDQGRKAGEMLSQGKNKPQEVKDKLAAVLIEADKIGSKKGVTDIELTQLKAKIITAMAEFEKA</sequence>
<organism evidence="2 3">
    <name type="scientific">Williamsoniiplasma lucivorax</name>
    <dbReference type="NCBI Taxonomy" id="209274"/>
    <lineage>
        <taxon>Bacteria</taxon>
        <taxon>Bacillati</taxon>
        <taxon>Mycoplasmatota</taxon>
        <taxon>Mollicutes</taxon>
        <taxon>Entomoplasmatales</taxon>
        <taxon>Williamsoniiplasma</taxon>
    </lineage>
</organism>
<dbReference type="EMBL" id="PHNE01000004">
    <property type="protein sequence ID" value="PPE05145.1"/>
    <property type="molecule type" value="Genomic_DNA"/>
</dbReference>
<feature type="chain" id="PRO_5015410053" description="Lipoprotein" evidence="1">
    <location>
        <begin position="24"/>
        <end position="210"/>
    </location>
</feature>
<reference evidence="2 3" key="1">
    <citation type="submission" date="2017-11" db="EMBL/GenBank/DDBJ databases">
        <title>Genome sequence of Entomoplasma lucivorax PIPN-2 (ATCC 49196).</title>
        <authorList>
            <person name="Lo W.-S."/>
            <person name="Gasparich G.E."/>
            <person name="Kuo C.-H."/>
        </authorList>
    </citation>
    <scope>NUCLEOTIDE SEQUENCE [LARGE SCALE GENOMIC DNA]</scope>
    <source>
        <strain evidence="2 3">PIPN-2</strain>
    </source>
</reference>
<accession>A0A2S5RDF0</accession>
<gene>
    <name evidence="2" type="ORF">ELUCI_v1c06810</name>
</gene>
<evidence type="ECO:0000313" key="3">
    <source>
        <dbReference type="Proteomes" id="UP000237865"/>
    </source>
</evidence>
<dbReference type="AlphaFoldDB" id="A0A2S5RDF0"/>
<dbReference type="NCBIfam" id="NF038029">
    <property type="entry name" value="LP_plasma"/>
    <property type="match status" value="1"/>
</dbReference>
<evidence type="ECO:0008006" key="4">
    <source>
        <dbReference type="Google" id="ProtNLM"/>
    </source>
</evidence>
<evidence type="ECO:0000313" key="2">
    <source>
        <dbReference type="EMBL" id="PPE05145.1"/>
    </source>
</evidence>